<reference evidence="1 2" key="1">
    <citation type="journal article" date="2022" name="Hortic Res">
        <title>A haplotype resolved chromosomal level avocado genome allows analysis of novel avocado genes.</title>
        <authorList>
            <person name="Nath O."/>
            <person name="Fletcher S.J."/>
            <person name="Hayward A."/>
            <person name="Shaw L.M."/>
            <person name="Masouleh A.K."/>
            <person name="Furtado A."/>
            <person name="Henry R.J."/>
            <person name="Mitter N."/>
        </authorList>
    </citation>
    <scope>NUCLEOTIDE SEQUENCE [LARGE SCALE GENOMIC DNA]</scope>
    <source>
        <strain evidence="2">cv. Hass</strain>
    </source>
</reference>
<dbReference type="Proteomes" id="UP001234297">
    <property type="component" value="Chromosome 6"/>
</dbReference>
<keyword evidence="2" id="KW-1185">Reference proteome</keyword>
<dbReference type="EMBL" id="CM056814">
    <property type="protein sequence ID" value="KAJ8626394.1"/>
    <property type="molecule type" value="Genomic_DNA"/>
</dbReference>
<accession>A0ACC2KYU4</accession>
<evidence type="ECO:0000313" key="2">
    <source>
        <dbReference type="Proteomes" id="UP001234297"/>
    </source>
</evidence>
<name>A0ACC2KYU4_PERAE</name>
<evidence type="ECO:0000313" key="1">
    <source>
        <dbReference type="EMBL" id="KAJ8626394.1"/>
    </source>
</evidence>
<comment type="caution">
    <text evidence="1">The sequence shown here is derived from an EMBL/GenBank/DDBJ whole genome shotgun (WGS) entry which is preliminary data.</text>
</comment>
<proteinExistence type="predicted"/>
<protein>
    <submittedName>
        <fullName evidence="1">Uncharacterized protein</fullName>
    </submittedName>
</protein>
<organism evidence="1 2">
    <name type="scientific">Persea americana</name>
    <name type="common">Avocado</name>
    <dbReference type="NCBI Taxonomy" id="3435"/>
    <lineage>
        <taxon>Eukaryota</taxon>
        <taxon>Viridiplantae</taxon>
        <taxon>Streptophyta</taxon>
        <taxon>Embryophyta</taxon>
        <taxon>Tracheophyta</taxon>
        <taxon>Spermatophyta</taxon>
        <taxon>Magnoliopsida</taxon>
        <taxon>Magnoliidae</taxon>
        <taxon>Laurales</taxon>
        <taxon>Lauraceae</taxon>
        <taxon>Persea</taxon>
    </lineage>
</organism>
<sequence>MSLDMLTSAAIVPASEVLSKIIEEIFETVRAAREVIIEKESFAELSSYLERIVPVLRELIKKNIQGSESLNNVTQILSREIKAAKEQILDCSKRNKFYLLVNCRKIVKGLQDTTREITRALSIIPLASLDLSSSIIEDVNTLCDDMLKVEFKAAVAEERALERIESGIQERKGDRSYANDLLVLIAQAVGTPTNRSALKKEFDEFKKEIEDARVRKDQAEAIQMDQIIALLGRADAVSSIEEKEKKYYIKRNSLGNQPLEPLQSFYCPITRDVMIDPVETSSGQTFERSAIQKWLDDKNTTCPLTKIPLHGEILRPNITLRKSIEEWKDRNTMITIGSMKAKLSSSDEQEVLSCLGQLQDLCEERDLHREWVALENYIPVLVSFLSGSNSQMRSRALVILRLLAMDNDDNKERVAEVENAIESIVKSLARRIGEGKLAVALLLELSKNNMVRDRIGKVQGCILLLVTILNSENTQAARDAKDLLEILSFDDQNVVQMAKVNYFKPLLQRISSGSNISKMIMATALADMELTDHSKAALFDDGVLKPLLQLVSHGNAEVAATIMNLAISATLPVASETPLAFLESDDDIFRLFSLVRLTGPGVQQSILRAFHAICQPPSAIDMRAKLRQCDAVQILVPLCEQNPTIRASAVKLFFCLTMDGSADTLAEHVDQRCLGTLLRIVKTSDDEEEKTAAMGIISNLPKDHTQITQWLLDAGALGIIVTFLTDGMHNGGSMNHLVENASGALCRFTLSTNPEWQKRAAEAGIIPVLIQLLASGTALAKKHAAISLAQFSDSSFKLSRPVEKRRRFLCFSTPPEPGCPVHLGVCSMEESFCLVEANAVEPLVRVLGDADFGASEAALMALSTLIDGERLQNGSKVLSEAGGIAAIIKLLSNPSIDLQEKALHVLERVFRLPEYKQKYGASAQMPLVDITQRGTGTMKPLAARILAHLNVLYEQSSFF</sequence>
<gene>
    <name evidence="1" type="ORF">MRB53_019701</name>
</gene>